<accession>A0A7C4GG07</accession>
<dbReference type="InterPro" id="IPR011990">
    <property type="entry name" value="TPR-like_helical_dom_sf"/>
</dbReference>
<dbReference type="InterPro" id="IPR017689">
    <property type="entry name" value="BamD"/>
</dbReference>
<evidence type="ECO:0000313" key="5">
    <source>
        <dbReference type="EMBL" id="HGK28721.1"/>
    </source>
</evidence>
<evidence type="ECO:0000259" key="4">
    <source>
        <dbReference type="Pfam" id="PF13525"/>
    </source>
</evidence>
<name>A0A7C4GG07_UNCW3</name>
<keyword evidence="2" id="KW-0472">Membrane</keyword>
<gene>
    <name evidence="5" type="primary">bamD</name>
    <name evidence="5" type="ORF">ENS41_07185</name>
</gene>
<protein>
    <submittedName>
        <fullName evidence="5">Outer membrane protein assembly factor BamD</fullName>
    </submittedName>
</protein>
<sequence length="266" mass="29346">MNSSPLSDSRRLWLAVARVLPPVLLVLMLGPGCPKRVTTPVASASPEEALQRAIQLRQAEQFKQAGEAFTNVIFTFPGSAQASDAQYYLAETHFAAKDYAAAQTEYEFYLKSFPNGRFQEQATFELALSHLRASPGHVRDQTAARRAREMLEDFLSAYPETKLRAEANEALAEIDARLARKELDAARLYFKAGEFKAALVYYEYVAGVYPGATLSSIDRYRLAVCYAETGRASEARPLLEEIAAGGADAGVRRLAQSRLARLPPPH</sequence>
<dbReference type="EMBL" id="DSUT01000150">
    <property type="protein sequence ID" value="HGK28721.1"/>
    <property type="molecule type" value="Genomic_DNA"/>
</dbReference>
<evidence type="ECO:0000256" key="1">
    <source>
        <dbReference type="ARBA" id="ARBA00022729"/>
    </source>
</evidence>
<organism evidence="5">
    <name type="scientific">candidate division WOR-3 bacterium</name>
    <dbReference type="NCBI Taxonomy" id="2052148"/>
    <lineage>
        <taxon>Bacteria</taxon>
        <taxon>Bacteria division WOR-3</taxon>
    </lineage>
</organism>
<comment type="caution">
    <text evidence="5">The sequence shown here is derived from an EMBL/GenBank/DDBJ whole genome shotgun (WGS) entry which is preliminary data.</text>
</comment>
<reference evidence="5" key="1">
    <citation type="journal article" date="2020" name="mSystems">
        <title>Genome- and Community-Level Interaction Insights into Carbon Utilization and Element Cycling Functions of Hydrothermarchaeota in Hydrothermal Sediment.</title>
        <authorList>
            <person name="Zhou Z."/>
            <person name="Liu Y."/>
            <person name="Xu W."/>
            <person name="Pan J."/>
            <person name="Luo Z.H."/>
            <person name="Li M."/>
        </authorList>
    </citation>
    <scope>NUCLEOTIDE SEQUENCE [LARGE SCALE GENOMIC DNA]</scope>
    <source>
        <strain evidence="5">SpSt-488</strain>
    </source>
</reference>
<dbReference type="AlphaFoldDB" id="A0A7C4GG07"/>
<evidence type="ECO:0000256" key="3">
    <source>
        <dbReference type="ARBA" id="ARBA00023237"/>
    </source>
</evidence>
<dbReference type="SUPFAM" id="SSF48452">
    <property type="entry name" value="TPR-like"/>
    <property type="match status" value="1"/>
</dbReference>
<dbReference type="InterPro" id="IPR039565">
    <property type="entry name" value="BamD-like"/>
</dbReference>
<proteinExistence type="predicted"/>
<dbReference type="Gene3D" id="1.25.40.10">
    <property type="entry name" value="Tetratricopeptide repeat domain"/>
    <property type="match status" value="1"/>
</dbReference>
<dbReference type="NCBIfam" id="TIGR03302">
    <property type="entry name" value="OM_YfiO"/>
    <property type="match status" value="1"/>
</dbReference>
<feature type="domain" description="Outer membrane lipoprotein BamD-like" evidence="4">
    <location>
        <begin position="45"/>
        <end position="212"/>
    </location>
</feature>
<keyword evidence="3" id="KW-0998">Cell outer membrane</keyword>
<dbReference type="Pfam" id="PF13525">
    <property type="entry name" value="YfiO"/>
    <property type="match status" value="1"/>
</dbReference>
<evidence type="ECO:0000256" key="2">
    <source>
        <dbReference type="ARBA" id="ARBA00023136"/>
    </source>
</evidence>
<keyword evidence="1" id="KW-0732">Signal</keyword>